<keyword evidence="2" id="KW-1185">Reference proteome</keyword>
<reference evidence="2" key="2">
    <citation type="submission" date="2015-04" db="EMBL/GenBank/DDBJ databases">
        <title>A butyrogenic pathway from the amino acid lysine in a human gut commensal.</title>
        <authorList>
            <person name="de Vos W.M."/>
            <person name="Bui N.T.P."/>
            <person name="Plugge C.M."/>
            <person name="Ritari J."/>
        </authorList>
    </citation>
    <scope>NUCLEOTIDE SEQUENCE [LARGE SCALE GENOMIC DNA]</scope>
    <source>
        <strain evidence="2">AF211</strain>
    </source>
</reference>
<dbReference type="AlphaFoldDB" id="A0A0S2W0I9"/>
<sequence length="38" mass="4393">MAQVSYTFSDSRREITWALPKPPRGFGAPIILWITWAE</sequence>
<name>A0A0S2W0I9_9FIRM</name>
<accession>A0A0S2W0I9</accession>
<dbReference type="EMBL" id="CP011307">
    <property type="protein sequence ID" value="ALP92754.1"/>
    <property type="molecule type" value="Genomic_DNA"/>
</dbReference>
<proteinExistence type="predicted"/>
<reference evidence="1 2" key="1">
    <citation type="journal article" date="2015" name="Nat. Commun.">
        <title>Production of butyrate from lysine and the Amadori product fructoselysine by a human gut commensal.</title>
        <authorList>
            <person name="Bui T.P."/>
            <person name="Ritari J."/>
            <person name="Boeren S."/>
            <person name="de Waard P."/>
            <person name="Plugge C.M."/>
            <person name="de Vos W.M."/>
        </authorList>
    </citation>
    <scope>NUCLEOTIDE SEQUENCE [LARGE SCALE GENOMIC DNA]</scope>
    <source>
        <strain evidence="1 2">AF211</strain>
    </source>
</reference>
<organism evidence="1 2">
    <name type="scientific">Intestinimonas butyriciproducens</name>
    <dbReference type="NCBI Taxonomy" id="1297617"/>
    <lineage>
        <taxon>Bacteria</taxon>
        <taxon>Bacillati</taxon>
        <taxon>Bacillota</taxon>
        <taxon>Clostridia</taxon>
        <taxon>Eubacteriales</taxon>
        <taxon>Intestinimonas</taxon>
    </lineage>
</organism>
<evidence type="ECO:0000313" key="2">
    <source>
        <dbReference type="Proteomes" id="UP000064844"/>
    </source>
</evidence>
<gene>
    <name evidence="1" type="ORF">IB211_00359c</name>
</gene>
<dbReference type="Proteomes" id="UP000064844">
    <property type="component" value="Chromosome"/>
</dbReference>
<evidence type="ECO:0000313" key="1">
    <source>
        <dbReference type="EMBL" id="ALP92754.1"/>
    </source>
</evidence>
<dbReference type="KEGG" id="ibu:IB211_00359c"/>
<protein>
    <submittedName>
        <fullName evidence="1">Uncharacterized protein</fullName>
    </submittedName>
</protein>